<keyword evidence="1" id="KW-0175">Coiled coil</keyword>
<dbReference type="AlphaFoldDB" id="A0A8J3RYJ0"/>
<gene>
    <name evidence="2" type="primary">holB</name>
    <name evidence="2" type="ORF">Pro02_02270</name>
</gene>
<dbReference type="GO" id="GO:0006261">
    <property type="term" value="P:DNA-templated DNA replication"/>
    <property type="evidence" value="ECO:0007669"/>
    <property type="project" value="TreeGrafter"/>
</dbReference>
<dbReference type="PANTHER" id="PTHR11669:SF8">
    <property type="entry name" value="DNA POLYMERASE III SUBUNIT DELTA"/>
    <property type="match status" value="1"/>
</dbReference>
<protein>
    <submittedName>
        <fullName evidence="2">DNA polymerase III subunit delta</fullName>
    </submittedName>
</protein>
<proteinExistence type="predicted"/>
<evidence type="ECO:0000256" key="1">
    <source>
        <dbReference type="SAM" id="Coils"/>
    </source>
</evidence>
<dbReference type="PANTHER" id="PTHR11669">
    <property type="entry name" value="REPLICATION FACTOR C / DNA POLYMERASE III GAMMA-TAU SUBUNIT"/>
    <property type="match status" value="1"/>
</dbReference>
<dbReference type="NCBIfam" id="NF005926">
    <property type="entry name" value="PRK07940.1"/>
    <property type="match status" value="1"/>
</dbReference>
<dbReference type="Proteomes" id="UP000655044">
    <property type="component" value="Unassembled WGS sequence"/>
</dbReference>
<dbReference type="SUPFAM" id="SSF52540">
    <property type="entry name" value="P-loop containing nucleoside triphosphate hydrolases"/>
    <property type="match status" value="1"/>
</dbReference>
<evidence type="ECO:0000313" key="3">
    <source>
        <dbReference type="Proteomes" id="UP000655044"/>
    </source>
</evidence>
<dbReference type="EMBL" id="BOOI01000001">
    <property type="protein sequence ID" value="GIH81819.1"/>
    <property type="molecule type" value="Genomic_DNA"/>
</dbReference>
<dbReference type="InterPro" id="IPR050238">
    <property type="entry name" value="DNA_Rep/Repair_Clamp_Loader"/>
</dbReference>
<organism evidence="2 3">
    <name type="scientific">Planobispora rosea</name>
    <dbReference type="NCBI Taxonomy" id="35762"/>
    <lineage>
        <taxon>Bacteria</taxon>
        <taxon>Bacillati</taxon>
        <taxon>Actinomycetota</taxon>
        <taxon>Actinomycetes</taxon>
        <taxon>Streptosporangiales</taxon>
        <taxon>Streptosporangiaceae</taxon>
        <taxon>Planobispora</taxon>
    </lineage>
</organism>
<dbReference type="OrthoDB" id="9809531at2"/>
<sequence>MGVFDDLVGQERAAQTLRRAAAAAAEVLAGGSGAGMTHAWLFTGPPGSGREEAARAFAAALFCADGGCGHCDMCHQVMVGSHPDLETVRPQGLSYGIKDTRQLILRAAGAPTLGRWRVVLFEDADRATEGASNALLKAIEEPPPRTVWLLCAPSPDDMMITIRSRCRVVTLVTPPVAAVAHVLATRENVPPDMAAFAARAAQGHLDRARRLALDADARGRRESVLSIPASLTGVGECVAAAERLVKTAEEEAAAVTSVLDEAETAELRKVYGEGSTGKGLNKGLVRGGAGALKELEERQKSRATRTKRDVIDAALLDLVTFYRDVLAVQFGAQGVELATEDRRADLEKVARSSTPEDNLRRIDAIMLCRRRLAANVSPQMAVEAMTLSLRSPRLLP</sequence>
<comment type="caution">
    <text evidence="2">The sequence shown here is derived from an EMBL/GenBank/DDBJ whole genome shotgun (WGS) entry which is preliminary data.</text>
</comment>
<name>A0A8J3RYJ0_PLARO</name>
<dbReference type="Gene3D" id="3.40.50.300">
    <property type="entry name" value="P-loop containing nucleotide triphosphate hydrolases"/>
    <property type="match status" value="1"/>
</dbReference>
<accession>A0A8J3RYJ0</accession>
<reference evidence="2" key="1">
    <citation type="submission" date="2021-01" db="EMBL/GenBank/DDBJ databases">
        <title>Whole genome shotgun sequence of Planobispora rosea NBRC 15558.</title>
        <authorList>
            <person name="Komaki H."/>
            <person name="Tamura T."/>
        </authorList>
    </citation>
    <scope>NUCLEOTIDE SEQUENCE</scope>
    <source>
        <strain evidence="2">NBRC 15558</strain>
    </source>
</reference>
<dbReference type="RefSeq" id="WP_068928136.1">
    <property type="nucleotide sequence ID" value="NZ_BMQP01000017.1"/>
</dbReference>
<dbReference type="Pfam" id="PF13177">
    <property type="entry name" value="DNA_pol3_delta2"/>
    <property type="match status" value="1"/>
</dbReference>
<dbReference type="InterPro" id="IPR027417">
    <property type="entry name" value="P-loop_NTPase"/>
</dbReference>
<feature type="coiled-coil region" evidence="1">
    <location>
        <begin position="238"/>
        <end position="265"/>
    </location>
</feature>
<keyword evidence="3" id="KW-1185">Reference proteome</keyword>
<evidence type="ECO:0000313" key="2">
    <source>
        <dbReference type="EMBL" id="GIH81819.1"/>
    </source>
</evidence>